<dbReference type="Proteomes" id="UP000887572">
    <property type="component" value="Unplaced"/>
</dbReference>
<reference evidence="4" key="1">
    <citation type="submission" date="2022-11" db="UniProtKB">
        <authorList>
            <consortium name="WormBaseParasite"/>
        </authorList>
    </citation>
    <scope>IDENTIFICATION</scope>
</reference>
<accession>A0A914HHB9</accession>
<keyword evidence="3" id="KW-1185">Reference proteome</keyword>
<feature type="region of interest" description="Disordered" evidence="1">
    <location>
        <begin position="235"/>
        <end position="292"/>
    </location>
</feature>
<dbReference type="PANTHER" id="PTHR34150:SF12">
    <property type="entry name" value="CC DOMAIN-CONTAINING PROTEIN"/>
    <property type="match status" value="1"/>
</dbReference>
<evidence type="ECO:0000313" key="4">
    <source>
        <dbReference type="WBParaSite" id="Gr19_v10_g17509.t1"/>
    </source>
</evidence>
<dbReference type="PANTHER" id="PTHR34150">
    <property type="entry name" value="PROTEIN CBG08832-RELATED"/>
    <property type="match status" value="1"/>
</dbReference>
<sequence length="292" mass="32563">MAFGHFRIYILFFLSLLQHVVHSYSSSFPNCSNSHPDSSIPPPFAESIFNRPKRQWNYSPIQQQCPPGCFPCTPIHCQAYQCIQPQAMPMVRCCCRPVIISRPQPDLKTACDGEEAVAACLNGLCGQGYFCQRGKYCCRCPVGKSIGRCVNGLCPVGYVCNSNDFCCAVGTNGGAIGPCVNGECPEGFACGEGDLCYPNSGGTSFVSMPRTATRNFPMAGRIKRPHWTTMTTTIRRRGGGVQQQKGRKNSGTKRRWWGRRGNPWPVRRAHEWTDGAWEESREEWDDDNNDLR</sequence>
<keyword evidence="2" id="KW-0732">Signal</keyword>
<dbReference type="WBParaSite" id="Gr19_v10_g17509.t1">
    <property type="protein sequence ID" value="Gr19_v10_g17509.t1"/>
    <property type="gene ID" value="Gr19_v10_g17509"/>
</dbReference>
<evidence type="ECO:0000256" key="1">
    <source>
        <dbReference type="SAM" id="MobiDB-lite"/>
    </source>
</evidence>
<feature type="chain" id="PRO_5037746756" evidence="2">
    <location>
        <begin position="24"/>
        <end position="292"/>
    </location>
</feature>
<dbReference type="SMART" id="SM00289">
    <property type="entry name" value="WR1"/>
    <property type="match status" value="2"/>
</dbReference>
<feature type="compositionally biased region" description="Basic residues" evidence="1">
    <location>
        <begin position="245"/>
        <end position="258"/>
    </location>
</feature>
<name>A0A914HHB9_GLORO</name>
<dbReference type="AlphaFoldDB" id="A0A914HHB9"/>
<proteinExistence type="predicted"/>
<feature type="signal peptide" evidence="2">
    <location>
        <begin position="1"/>
        <end position="23"/>
    </location>
</feature>
<organism evidence="3 4">
    <name type="scientific">Globodera rostochiensis</name>
    <name type="common">Golden nematode worm</name>
    <name type="synonym">Heterodera rostochiensis</name>
    <dbReference type="NCBI Taxonomy" id="31243"/>
    <lineage>
        <taxon>Eukaryota</taxon>
        <taxon>Metazoa</taxon>
        <taxon>Ecdysozoa</taxon>
        <taxon>Nematoda</taxon>
        <taxon>Chromadorea</taxon>
        <taxon>Rhabditida</taxon>
        <taxon>Tylenchina</taxon>
        <taxon>Tylenchomorpha</taxon>
        <taxon>Tylenchoidea</taxon>
        <taxon>Heteroderidae</taxon>
        <taxon>Heteroderinae</taxon>
        <taxon>Globodera</taxon>
    </lineage>
</organism>
<evidence type="ECO:0000313" key="3">
    <source>
        <dbReference type="Proteomes" id="UP000887572"/>
    </source>
</evidence>
<protein>
    <submittedName>
        <fullName evidence="4">Uncharacterized protein</fullName>
    </submittedName>
</protein>
<evidence type="ECO:0000256" key="2">
    <source>
        <dbReference type="SAM" id="SignalP"/>
    </source>
</evidence>
<dbReference type="InterPro" id="IPR006150">
    <property type="entry name" value="Cys_repeat_1"/>
</dbReference>
<feature type="compositionally biased region" description="Acidic residues" evidence="1">
    <location>
        <begin position="276"/>
        <end position="292"/>
    </location>
</feature>